<proteinExistence type="predicted"/>
<sequence length="424" mass="45384">MRRILIAGAGQSGLQLALGLQFHGYDVTLMSHRTPEEIRSGRVTSTQCMFATALRHEHELGLGFWAAAAPRIEGVGVSVTEPAPGGHRRAVDWLGRLDGCAQSVDQRLKMSGWLETFADRGGRLVVHAAAVSDLDALAGHYDLVLVATGKGELAELFDRDPARSPHSVPQRALAVAYVHGLGPRPEHPSTEAVRCTLVPGAGELFVLPTLTVSGRADVLFWEAVPDGPLDAFQDLPGPGEHLARTLELMEHYAPWEYARATRVELTDAHATLAGRYTPAVRDPVGRLPSGGVVLGVGDAVVADDPVTGQGANSAAKCAAAYLAAIVQHGERPFDAAWMRTAFDRHWASARHATAWTHAMLAPRQPAHVRELLAAAARLQPVADRIANGFDDPADFAHYFYEAERAEAYVAEVEKTEAAKAEAGG</sequence>
<dbReference type="RefSeq" id="WP_190022172.1">
    <property type="nucleotide sequence ID" value="NZ_BMUT01000005.1"/>
</dbReference>
<keyword evidence="2" id="KW-0436">Ligase</keyword>
<dbReference type="PRINTS" id="PR00420">
    <property type="entry name" value="RNGMNOXGNASE"/>
</dbReference>
<evidence type="ECO:0000313" key="2">
    <source>
        <dbReference type="EMBL" id="GGX82689.1"/>
    </source>
</evidence>
<dbReference type="InterPro" id="IPR036188">
    <property type="entry name" value="FAD/NAD-bd_sf"/>
</dbReference>
<reference evidence="3" key="1">
    <citation type="journal article" date="2019" name="Int. J. Syst. Evol. Microbiol.">
        <title>The Global Catalogue of Microorganisms (GCM) 10K type strain sequencing project: providing services to taxonomists for standard genome sequencing and annotation.</title>
        <authorList>
            <consortium name="The Broad Institute Genomics Platform"/>
            <consortium name="The Broad Institute Genome Sequencing Center for Infectious Disease"/>
            <person name="Wu L."/>
            <person name="Ma J."/>
        </authorList>
    </citation>
    <scope>NUCLEOTIDE SEQUENCE [LARGE SCALE GENOMIC DNA]</scope>
    <source>
        <strain evidence="3">JCM 4586</strain>
    </source>
</reference>
<dbReference type="Pfam" id="PF17885">
    <property type="entry name" value="Smoa_sbd"/>
    <property type="match status" value="1"/>
</dbReference>
<accession>A0ABQ2YGX3</accession>
<organism evidence="2 3">
    <name type="scientific">Streptomyces hiroshimensis</name>
    <dbReference type="NCBI Taxonomy" id="66424"/>
    <lineage>
        <taxon>Bacteria</taxon>
        <taxon>Bacillati</taxon>
        <taxon>Actinomycetota</taxon>
        <taxon>Actinomycetes</taxon>
        <taxon>Kitasatosporales</taxon>
        <taxon>Streptomycetaceae</taxon>
        <taxon>Streptomyces</taxon>
    </lineage>
</organism>
<dbReference type="GO" id="GO:0016874">
    <property type="term" value="F:ligase activity"/>
    <property type="evidence" value="ECO:0007669"/>
    <property type="project" value="UniProtKB-KW"/>
</dbReference>
<dbReference type="EMBL" id="BMUT01000005">
    <property type="protein sequence ID" value="GGX82689.1"/>
    <property type="molecule type" value="Genomic_DNA"/>
</dbReference>
<dbReference type="Proteomes" id="UP000659223">
    <property type="component" value="Unassembled WGS sequence"/>
</dbReference>
<dbReference type="Gene3D" id="3.50.50.60">
    <property type="entry name" value="FAD/NAD(P)-binding domain"/>
    <property type="match status" value="2"/>
</dbReference>
<comment type="caution">
    <text evidence="2">The sequence shown here is derived from an EMBL/GenBank/DDBJ whole genome shotgun (WGS) entry which is preliminary data.</text>
</comment>
<keyword evidence="3" id="KW-1185">Reference proteome</keyword>
<gene>
    <name evidence="2" type="ORF">GCM10010324_30430</name>
</gene>
<dbReference type="InterPro" id="IPR041654">
    <property type="entry name" value="StyA_sbd"/>
</dbReference>
<evidence type="ECO:0000259" key="1">
    <source>
        <dbReference type="Pfam" id="PF17885"/>
    </source>
</evidence>
<evidence type="ECO:0000313" key="3">
    <source>
        <dbReference type="Proteomes" id="UP000659223"/>
    </source>
</evidence>
<dbReference type="Gene3D" id="3.30.9.40">
    <property type="match status" value="1"/>
</dbReference>
<protein>
    <submittedName>
        <fullName evidence="2">Alanine-phosphoribitol ligase</fullName>
    </submittedName>
</protein>
<dbReference type="SUPFAM" id="SSF51905">
    <property type="entry name" value="FAD/NAD(P)-binding domain"/>
    <property type="match status" value="1"/>
</dbReference>
<name>A0ABQ2YGX3_9ACTN</name>
<feature type="domain" description="Styrene monooxygenase StyA putative substrate binding" evidence="1">
    <location>
        <begin position="149"/>
        <end position="259"/>
    </location>
</feature>